<dbReference type="Gene3D" id="3.30.160.60">
    <property type="entry name" value="Classic Zinc Finger"/>
    <property type="match status" value="1"/>
</dbReference>
<evidence type="ECO:0000259" key="1">
    <source>
        <dbReference type="SMART" id="SM00355"/>
    </source>
</evidence>
<accession>A0A8H7F706</accession>
<feature type="domain" description="C2H2-type" evidence="1">
    <location>
        <begin position="31"/>
        <end position="57"/>
    </location>
</feature>
<reference evidence="2 3" key="1">
    <citation type="journal article" name="Sci. Rep.">
        <title>Telomere-to-telomere assembled and centromere annotated genomes of the two main subspecies of the button mushroom Agaricus bisporus reveal especially polymorphic chromosome ends.</title>
        <authorList>
            <person name="Sonnenberg A.S.M."/>
            <person name="Sedaghat-Telgerd N."/>
            <person name="Lavrijssen B."/>
            <person name="Ohm R.A."/>
            <person name="Hendrickx P.M."/>
            <person name="Scholtmeijer K."/>
            <person name="Baars J.J.P."/>
            <person name="van Peer A."/>
        </authorList>
    </citation>
    <scope>NUCLEOTIDE SEQUENCE [LARGE SCALE GENOMIC DNA]</scope>
    <source>
        <strain evidence="2 3">H119_p4</strain>
    </source>
</reference>
<dbReference type="SMART" id="SM00355">
    <property type="entry name" value="ZnF_C2H2"/>
    <property type="match status" value="3"/>
</dbReference>
<feature type="domain" description="C2H2-type" evidence="1">
    <location>
        <begin position="58"/>
        <end position="82"/>
    </location>
</feature>
<dbReference type="Proteomes" id="UP000629468">
    <property type="component" value="Unassembled WGS sequence"/>
</dbReference>
<dbReference type="InterPro" id="IPR013087">
    <property type="entry name" value="Znf_C2H2_type"/>
</dbReference>
<dbReference type="AlphaFoldDB" id="A0A8H7F706"/>
<comment type="caution">
    <text evidence="2">The sequence shown here is derived from an EMBL/GenBank/DDBJ whole genome shotgun (WGS) entry which is preliminary data.</text>
</comment>
<evidence type="ECO:0000313" key="2">
    <source>
        <dbReference type="EMBL" id="KAF7778984.1"/>
    </source>
</evidence>
<gene>
    <name evidence="2" type="ORF">Agabi119p4_3329</name>
</gene>
<evidence type="ECO:0000313" key="3">
    <source>
        <dbReference type="Proteomes" id="UP000629468"/>
    </source>
</evidence>
<proteinExistence type="predicted"/>
<protein>
    <recommendedName>
        <fullName evidence="1">C2H2-type domain-containing protein</fullName>
    </recommendedName>
</protein>
<feature type="domain" description="C2H2-type" evidence="1">
    <location>
        <begin position="3"/>
        <end position="27"/>
    </location>
</feature>
<organism evidence="2 3">
    <name type="scientific">Agaricus bisporus var. burnettii</name>
    <dbReference type="NCBI Taxonomy" id="192524"/>
    <lineage>
        <taxon>Eukaryota</taxon>
        <taxon>Fungi</taxon>
        <taxon>Dikarya</taxon>
        <taxon>Basidiomycota</taxon>
        <taxon>Agaricomycotina</taxon>
        <taxon>Agaricomycetes</taxon>
        <taxon>Agaricomycetidae</taxon>
        <taxon>Agaricales</taxon>
        <taxon>Agaricineae</taxon>
        <taxon>Agaricaceae</taxon>
        <taxon>Agaricus</taxon>
    </lineage>
</organism>
<sequence>MVFRCNDCNHQSPYQQAMKNHFMYTGHTPRFVCEECGGRLFVNAKALQGHLETAVVHCTCLYCDEEPFDTQTELEEHVRYKHTRRCVIDYQPSEHTPLIRREGVKEEDNSSSFSWRILCSCFC</sequence>
<dbReference type="EMBL" id="JABXXO010000004">
    <property type="protein sequence ID" value="KAF7778984.1"/>
    <property type="molecule type" value="Genomic_DNA"/>
</dbReference>
<name>A0A8H7F706_AGABI</name>